<dbReference type="InterPro" id="IPR011009">
    <property type="entry name" value="Kinase-like_dom_sf"/>
</dbReference>
<dbReference type="PANTHER" id="PTHR38248">
    <property type="entry name" value="FUNK1 6"/>
    <property type="match status" value="1"/>
</dbReference>
<dbReference type="Proteomes" id="UP000814176">
    <property type="component" value="Unassembled WGS sequence"/>
</dbReference>
<organism evidence="3 4">
    <name type="scientific">Rhodofomes roseus</name>
    <dbReference type="NCBI Taxonomy" id="34475"/>
    <lineage>
        <taxon>Eukaryota</taxon>
        <taxon>Fungi</taxon>
        <taxon>Dikarya</taxon>
        <taxon>Basidiomycota</taxon>
        <taxon>Agaricomycotina</taxon>
        <taxon>Agaricomycetes</taxon>
        <taxon>Polyporales</taxon>
        <taxon>Rhodofomes</taxon>
    </lineage>
</organism>
<sequence>MEAFTQTGEIRAASSSHQATARGSTPTGTKPPTDINSTPVHAKASSVHTQSVATNFKDEGVLQRLAKEMRSKMVEMDFDQFMSLYMPGPGLPPESVLEIPDFDENKLMTSENNVCIELCRIAQAILDGCPGEEKLVAKNTRDHPDSSDYHDYAEQLRVDVSFYPTHGDATADYALPHESSEQASQFRASTRWAWISLLAEIKTVHDQCAFEFEKSKADDPKPFIRPGKGATKALAQMAQYAAKLFRRQHRLHLFTLFVFQGQARVIRWDRAGAIVSTPIDFKKEPSLLHQVIWRYASMDQVARGFDPTVVRATDNEIAAMRRCEGPAAWVNEARDNALGQPGWPVYKIKMRTNDLIDQQGIQQLSEFFSECDDSNALDDTERPTDGEYFIVGRRHFATDFPTGRGTRGYIAYDVSRKRLVFLKDYWRAHIKSSTPEGEVLRLMRSEGVRNVPTPIAAGVVQDDAGVKQQTRTQAQLPPDQRTKCPSPTQEHYRLVVKEIGQRLDEHESTKELVEVMFDALSAHKQAWELTKLLHRDISAGNILIYRFTDINGKLCVIGLLIDWDLCKFQCYLETVSRPARSGTWQFMSARLLRNPGKRHEVADDLESFVHVLNWMCFRFCLHDLSEKPDILKTCILALYEEQGVENDEEIGGTHKRKQIRSGEPPIEVDPDTPLSELLKDLASICRKHYLAVDGPALKSKPRGALAVDVASRDARSEKYQRIAAAHRLANVSGSQQAPVETGAETLKDHQEMYGAFACVLAAPSELWDDVKRTTDRFQLPEFKKSPVYQYSAEQSSRRSSNSKRSLEGESADLARPGSSKRLRSSTAGLQSLEEELEEAGAAHEE</sequence>
<accession>A0ABQ8KF10</accession>
<evidence type="ECO:0000313" key="3">
    <source>
        <dbReference type="EMBL" id="KAH9836306.1"/>
    </source>
</evidence>
<comment type="caution">
    <text evidence="3">The sequence shown here is derived from an EMBL/GenBank/DDBJ whole genome shotgun (WGS) entry which is preliminary data.</text>
</comment>
<dbReference type="Pfam" id="PF17667">
    <property type="entry name" value="Pkinase_fungal"/>
    <property type="match status" value="2"/>
</dbReference>
<evidence type="ECO:0000259" key="2">
    <source>
        <dbReference type="Pfam" id="PF17667"/>
    </source>
</evidence>
<protein>
    <recommendedName>
        <fullName evidence="2">Fungal-type protein kinase domain-containing protein</fullName>
    </recommendedName>
</protein>
<feature type="domain" description="Fungal-type protein kinase" evidence="2">
    <location>
        <begin position="402"/>
        <end position="616"/>
    </location>
</feature>
<dbReference type="EMBL" id="JADCUA010000011">
    <property type="protein sequence ID" value="KAH9836306.1"/>
    <property type="molecule type" value="Genomic_DNA"/>
</dbReference>
<proteinExistence type="predicted"/>
<dbReference type="Gene3D" id="1.10.510.10">
    <property type="entry name" value="Transferase(Phosphotransferase) domain 1"/>
    <property type="match status" value="1"/>
</dbReference>
<evidence type="ECO:0000256" key="1">
    <source>
        <dbReference type="SAM" id="MobiDB-lite"/>
    </source>
</evidence>
<evidence type="ECO:0000313" key="4">
    <source>
        <dbReference type="Proteomes" id="UP000814176"/>
    </source>
</evidence>
<dbReference type="GeneID" id="72001370"/>
<dbReference type="PANTHER" id="PTHR38248:SF2">
    <property type="entry name" value="FUNK1 11"/>
    <property type="match status" value="1"/>
</dbReference>
<feature type="region of interest" description="Disordered" evidence="1">
    <location>
        <begin position="788"/>
        <end position="845"/>
    </location>
</feature>
<dbReference type="InterPro" id="IPR008266">
    <property type="entry name" value="Tyr_kinase_AS"/>
</dbReference>
<keyword evidence="4" id="KW-1185">Reference proteome</keyword>
<dbReference type="PROSITE" id="PS00109">
    <property type="entry name" value="PROTEIN_KINASE_TYR"/>
    <property type="match status" value="1"/>
</dbReference>
<dbReference type="InterPro" id="IPR040976">
    <property type="entry name" value="Pkinase_fungal"/>
</dbReference>
<reference evidence="3 4" key="1">
    <citation type="journal article" date="2021" name="Environ. Microbiol.">
        <title>Gene family expansions and transcriptome signatures uncover fungal adaptations to wood decay.</title>
        <authorList>
            <person name="Hage H."/>
            <person name="Miyauchi S."/>
            <person name="Viragh M."/>
            <person name="Drula E."/>
            <person name="Min B."/>
            <person name="Chaduli D."/>
            <person name="Navarro D."/>
            <person name="Favel A."/>
            <person name="Norest M."/>
            <person name="Lesage-Meessen L."/>
            <person name="Balint B."/>
            <person name="Merenyi Z."/>
            <person name="de Eugenio L."/>
            <person name="Morin E."/>
            <person name="Martinez A.T."/>
            <person name="Baldrian P."/>
            <person name="Stursova M."/>
            <person name="Martinez M.J."/>
            <person name="Novotny C."/>
            <person name="Magnuson J.K."/>
            <person name="Spatafora J.W."/>
            <person name="Maurice S."/>
            <person name="Pangilinan J."/>
            <person name="Andreopoulos W."/>
            <person name="LaButti K."/>
            <person name="Hundley H."/>
            <person name="Na H."/>
            <person name="Kuo A."/>
            <person name="Barry K."/>
            <person name="Lipzen A."/>
            <person name="Henrissat B."/>
            <person name="Riley R."/>
            <person name="Ahrendt S."/>
            <person name="Nagy L.G."/>
            <person name="Grigoriev I.V."/>
            <person name="Martin F."/>
            <person name="Rosso M.N."/>
        </authorList>
    </citation>
    <scope>NUCLEOTIDE SEQUENCE [LARGE SCALE GENOMIC DNA]</scope>
    <source>
        <strain evidence="3 4">CIRM-BRFM 1785</strain>
    </source>
</reference>
<feature type="region of interest" description="Disordered" evidence="1">
    <location>
        <begin position="1"/>
        <end position="47"/>
    </location>
</feature>
<dbReference type="SUPFAM" id="SSF56112">
    <property type="entry name" value="Protein kinase-like (PK-like)"/>
    <property type="match status" value="1"/>
</dbReference>
<gene>
    <name evidence="3" type="ORF">C8Q71DRAFT_708777</name>
</gene>
<dbReference type="RefSeq" id="XP_047778591.1">
    <property type="nucleotide sequence ID" value="XM_047920638.1"/>
</dbReference>
<feature type="region of interest" description="Disordered" evidence="1">
    <location>
        <begin position="649"/>
        <end position="671"/>
    </location>
</feature>
<feature type="domain" description="Fungal-type protein kinase" evidence="2">
    <location>
        <begin position="229"/>
        <end position="316"/>
    </location>
</feature>
<name>A0ABQ8KF10_9APHY</name>
<feature type="compositionally biased region" description="Polar residues" evidence="1">
    <location>
        <begin position="1"/>
        <end position="39"/>
    </location>
</feature>